<organism evidence="1 2">
    <name type="scientific">Mythimna separata</name>
    <name type="common">Oriental armyworm</name>
    <name type="synonym">Pseudaletia separata</name>
    <dbReference type="NCBI Taxonomy" id="271217"/>
    <lineage>
        <taxon>Eukaryota</taxon>
        <taxon>Metazoa</taxon>
        <taxon>Ecdysozoa</taxon>
        <taxon>Arthropoda</taxon>
        <taxon>Hexapoda</taxon>
        <taxon>Insecta</taxon>
        <taxon>Pterygota</taxon>
        <taxon>Neoptera</taxon>
        <taxon>Endopterygota</taxon>
        <taxon>Lepidoptera</taxon>
        <taxon>Glossata</taxon>
        <taxon>Ditrysia</taxon>
        <taxon>Noctuoidea</taxon>
        <taxon>Noctuidae</taxon>
        <taxon>Noctuinae</taxon>
        <taxon>Hadenini</taxon>
        <taxon>Mythimna</taxon>
    </lineage>
</organism>
<proteinExistence type="predicted"/>
<accession>A0AAD7YTJ2</accession>
<dbReference type="EMBL" id="JARGEI010000008">
    <property type="protein sequence ID" value="KAJ8727531.1"/>
    <property type="molecule type" value="Genomic_DNA"/>
</dbReference>
<sequence>MKPYTGSQVSKNGTVLLQKAPGFPCQLNVAEEQIKTNSDECLPPGIDIICILLRKSLPPGISIIKVEITGNIEAKNVATPVHHYDLNDISYSIPATVLSGSSGYLKIINTGEKDINWKESLVTC</sequence>
<comment type="caution">
    <text evidence="1">The sequence shown here is derived from an EMBL/GenBank/DDBJ whole genome shotgun (WGS) entry which is preliminary data.</text>
</comment>
<name>A0AAD7YTJ2_MYTSE</name>
<keyword evidence="2" id="KW-1185">Reference proteome</keyword>
<reference evidence="1" key="1">
    <citation type="submission" date="2023-03" db="EMBL/GenBank/DDBJ databases">
        <title>Chromosome-level genomes of two armyworms, Mythimna separata and Mythimna loreyi, provide insights into the biosynthesis and reception of sex pheromones.</title>
        <authorList>
            <person name="Zhao H."/>
        </authorList>
    </citation>
    <scope>NUCLEOTIDE SEQUENCE</scope>
    <source>
        <strain evidence="1">BeijingLab</strain>
        <tissue evidence="1">Pupa</tissue>
    </source>
</reference>
<evidence type="ECO:0000313" key="1">
    <source>
        <dbReference type="EMBL" id="KAJ8727531.1"/>
    </source>
</evidence>
<evidence type="ECO:0000313" key="2">
    <source>
        <dbReference type="Proteomes" id="UP001231518"/>
    </source>
</evidence>
<dbReference type="Proteomes" id="UP001231518">
    <property type="component" value="Chromosome 11"/>
</dbReference>
<gene>
    <name evidence="1" type="ORF">PYW07_001650</name>
</gene>
<dbReference type="AlphaFoldDB" id="A0AAD7YTJ2"/>
<protein>
    <submittedName>
        <fullName evidence="1">Uncharacterized protein</fullName>
    </submittedName>
</protein>